<evidence type="ECO:0000256" key="1">
    <source>
        <dbReference type="ARBA" id="ARBA00023015"/>
    </source>
</evidence>
<dbReference type="PROSITE" id="PS01124">
    <property type="entry name" value="HTH_ARAC_FAMILY_2"/>
    <property type="match status" value="1"/>
</dbReference>
<comment type="caution">
    <text evidence="5">The sequence shown here is derived from an EMBL/GenBank/DDBJ whole genome shotgun (WGS) entry which is preliminary data.</text>
</comment>
<evidence type="ECO:0000256" key="3">
    <source>
        <dbReference type="ARBA" id="ARBA00023163"/>
    </source>
</evidence>
<keyword evidence="6" id="KW-1185">Reference proteome</keyword>
<reference evidence="5" key="1">
    <citation type="journal article" date="2014" name="Int. J. Syst. Evol. Microbiol.">
        <title>Complete genome sequence of Corynebacterium casei LMG S-19264T (=DSM 44701T), isolated from a smear-ripened cheese.</title>
        <authorList>
            <consortium name="US DOE Joint Genome Institute (JGI-PGF)"/>
            <person name="Walter F."/>
            <person name="Albersmeier A."/>
            <person name="Kalinowski J."/>
            <person name="Ruckert C."/>
        </authorList>
    </citation>
    <scope>NUCLEOTIDE SEQUENCE</scope>
    <source>
        <strain evidence="5">VKM B-2222</strain>
    </source>
</reference>
<evidence type="ECO:0000313" key="5">
    <source>
        <dbReference type="EMBL" id="GLK62584.1"/>
    </source>
</evidence>
<dbReference type="InterPro" id="IPR035418">
    <property type="entry name" value="AraC-bd_2"/>
</dbReference>
<name>A0AAD3NVN1_9RHOB</name>
<organism evidence="5 6">
    <name type="scientific">Paracoccus kondratievae</name>
    <dbReference type="NCBI Taxonomy" id="135740"/>
    <lineage>
        <taxon>Bacteria</taxon>
        <taxon>Pseudomonadati</taxon>
        <taxon>Pseudomonadota</taxon>
        <taxon>Alphaproteobacteria</taxon>
        <taxon>Rhodobacterales</taxon>
        <taxon>Paracoccaceae</taxon>
        <taxon>Paracoccus</taxon>
    </lineage>
</organism>
<feature type="domain" description="HTH araC/xylS-type" evidence="4">
    <location>
        <begin position="224"/>
        <end position="323"/>
    </location>
</feature>
<dbReference type="GO" id="GO:0003700">
    <property type="term" value="F:DNA-binding transcription factor activity"/>
    <property type="evidence" value="ECO:0007669"/>
    <property type="project" value="InterPro"/>
</dbReference>
<dbReference type="Pfam" id="PF12833">
    <property type="entry name" value="HTH_18"/>
    <property type="match status" value="1"/>
</dbReference>
<dbReference type="Proteomes" id="UP001143349">
    <property type="component" value="Unassembled WGS sequence"/>
</dbReference>
<dbReference type="AlphaFoldDB" id="A0AAD3NVN1"/>
<keyword evidence="1" id="KW-0805">Transcription regulation</keyword>
<dbReference type="RefSeq" id="WP_271178978.1">
    <property type="nucleotide sequence ID" value="NZ_BSFH01000005.1"/>
</dbReference>
<protein>
    <submittedName>
        <fullName evidence="5">AraC family transcriptional regulator</fullName>
    </submittedName>
</protein>
<sequence length="327" mass="36420">MSGLAALYQQCIFRSREQMETHGLVAAELSDHHLHWEAGRVDTRLYKFDTPRLSLYSLRYGPEVGICPVVYDHFSLVHFSLTGPIEVQADGVRRLVPQGSAVISSPRRNIRLRWSEGSEQLILRLPHSLMAEAAHTLGRPDLLAAVCADPGRMLAPTAALHWRAQLEAFVAVEGVRHKSADLAPWLAHMEQGLAMFLLLNGSGVVDDTDPRGLPQGRQRRRRIDRLHAYATARLGQPIALADLARVAALSERQLNALCHAELGRSPMVWLRELRLDAVRVALIADPGADLADLAMTHGFFHLGRFSAYYRERFGELPSQTRKSARNG</sequence>
<dbReference type="InterPro" id="IPR018062">
    <property type="entry name" value="HTH_AraC-typ_CS"/>
</dbReference>
<dbReference type="InterPro" id="IPR050204">
    <property type="entry name" value="AraC_XylS_family_regulators"/>
</dbReference>
<dbReference type="Pfam" id="PF14525">
    <property type="entry name" value="AraC_binding_2"/>
    <property type="match status" value="1"/>
</dbReference>
<evidence type="ECO:0000259" key="4">
    <source>
        <dbReference type="PROSITE" id="PS01124"/>
    </source>
</evidence>
<dbReference type="InterPro" id="IPR009057">
    <property type="entry name" value="Homeodomain-like_sf"/>
</dbReference>
<proteinExistence type="predicted"/>
<dbReference type="PANTHER" id="PTHR46796">
    <property type="entry name" value="HTH-TYPE TRANSCRIPTIONAL ACTIVATOR RHAS-RELATED"/>
    <property type="match status" value="1"/>
</dbReference>
<evidence type="ECO:0000313" key="6">
    <source>
        <dbReference type="Proteomes" id="UP001143349"/>
    </source>
</evidence>
<dbReference type="SUPFAM" id="SSF46689">
    <property type="entry name" value="Homeodomain-like"/>
    <property type="match status" value="1"/>
</dbReference>
<dbReference type="PROSITE" id="PS00041">
    <property type="entry name" value="HTH_ARAC_FAMILY_1"/>
    <property type="match status" value="1"/>
</dbReference>
<keyword evidence="3" id="KW-0804">Transcription</keyword>
<keyword evidence="2" id="KW-0238">DNA-binding</keyword>
<dbReference type="EMBL" id="BSFH01000005">
    <property type="protein sequence ID" value="GLK62584.1"/>
    <property type="molecule type" value="Genomic_DNA"/>
</dbReference>
<dbReference type="SMART" id="SM00342">
    <property type="entry name" value="HTH_ARAC"/>
    <property type="match status" value="1"/>
</dbReference>
<evidence type="ECO:0000256" key="2">
    <source>
        <dbReference type="ARBA" id="ARBA00023125"/>
    </source>
</evidence>
<dbReference type="InterPro" id="IPR018060">
    <property type="entry name" value="HTH_AraC"/>
</dbReference>
<reference evidence="5" key="2">
    <citation type="submission" date="2023-01" db="EMBL/GenBank/DDBJ databases">
        <authorList>
            <person name="Sun Q."/>
            <person name="Evtushenko L."/>
        </authorList>
    </citation>
    <scope>NUCLEOTIDE SEQUENCE</scope>
    <source>
        <strain evidence="5">VKM B-2222</strain>
    </source>
</reference>
<gene>
    <name evidence="5" type="ORF">GCM10017635_00520</name>
</gene>
<dbReference type="Gene3D" id="1.10.10.60">
    <property type="entry name" value="Homeodomain-like"/>
    <property type="match status" value="1"/>
</dbReference>
<dbReference type="GO" id="GO:0043565">
    <property type="term" value="F:sequence-specific DNA binding"/>
    <property type="evidence" value="ECO:0007669"/>
    <property type="project" value="InterPro"/>
</dbReference>
<accession>A0AAD3NVN1</accession>